<evidence type="ECO:0000313" key="1">
    <source>
        <dbReference type="EMBL" id="KAJ2689326.1"/>
    </source>
</evidence>
<sequence length="414" mass="46875">MAMHRDTPPPAAERIEEPPLRAPTLFVPDNVDFTKVQKCLEDRRTNLVTVDSATFNGELELRKRPYQRFLVLEKDHFTLFNHFHPPVKFSYKSRNAVMSHLWRDALYANKFGTEFKEVDGLLQLEPLPVLYFVFGREADTLVSNYAIDDNTIMEYYELTMAMDPAMLAKAVQEKAGLCVSHFYVVNRGKKYRAIDTNDPSISYAFGPSTKTRTISRLASGSITVQGLIDEEQAQISNEARESPSSGSVLRDINGEEVAEGEQFLLQVQSGRGDDRDPEEEWRNIFEGKDWLHVYNHTNYLGLDEALIHGKADYGAIFGVAVVDGVTYLTFEGQFLQIGSEDYGRNVIALPDVPSKYNRIQIDYNSDGDVVLSRWGTGAPIICSWVKYAYGAVFADDSMEAVYSKELLKLRMIKI</sequence>
<comment type="caution">
    <text evidence="1">The sequence shown here is derived from an EMBL/GenBank/DDBJ whole genome shotgun (WGS) entry which is preliminary data.</text>
</comment>
<protein>
    <submittedName>
        <fullName evidence="1">Uncharacterized protein</fullName>
    </submittedName>
</protein>
<keyword evidence="2" id="KW-1185">Reference proteome</keyword>
<dbReference type="Proteomes" id="UP001151516">
    <property type="component" value="Unassembled WGS sequence"/>
</dbReference>
<name>A0A9W8GIL1_9FUNG</name>
<dbReference type="AlphaFoldDB" id="A0A9W8GIL1"/>
<accession>A0A9W8GIL1</accession>
<reference evidence="1" key="1">
    <citation type="submission" date="2022-07" db="EMBL/GenBank/DDBJ databases">
        <title>Phylogenomic reconstructions and comparative analyses of Kickxellomycotina fungi.</title>
        <authorList>
            <person name="Reynolds N.K."/>
            <person name="Stajich J.E."/>
            <person name="Barry K."/>
            <person name="Grigoriev I.V."/>
            <person name="Crous P."/>
            <person name="Smith M.E."/>
        </authorList>
    </citation>
    <scope>NUCLEOTIDE SEQUENCE</scope>
    <source>
        <strain evidence="1">CBS 109367</strain>
    </source>
</reference>
<evidence type="ECO:0000313" key="2">
    <source>
        <dbReference type="Proteomes" id="UP001151516"/>
    </source>
</evidence>
<dbReference type="OrthoDB" id="5579563at2759"/>
<dbReference type="EMBL" id="JANBTX010000027">
    <property type="protein sequence ID" value="KAJ2689326.1"/>
    <property type="molecule type" value="Genomic_DNA"/>
</dbReference>
<gene>
    <name evidence="1" type="ORF">IWW39_001564</name>
</gene>
<organism evidence="1 2">
    <name type="scientific">Coemansia spiralis</name>
    <dbReference type="NCBI Taxonomy" id="417178"/>
    <lineage>
        <taxon>Eukaryota</taxon>
        <taxon>Fungi</taxon>
        <taxon>Fungi incertae sedis</taxon>
        <taxon>Zoopagomycota</taxon>
        <taxon>Kickxellomycotina</taxon>
        <taxon>Kickxellomycetes</taxon>
        <taxon>Kickxellales</taxon>
        <taxon>Kickxellaceae</taxon>
        <taxon>Coemansia</taxon>
    </lineage>
</organism>
<proteinExistence type="predicted"/>